<proteinExistence type="predicted"/>
<sequence length="273" mass="30182">MDPSFTHPFRNFSIHCRYFPTESPKAMVVLVHGMGEHLERYSRSVIPILNQYGVSVLAYDNIGHGQSSGKRGHCPSYAALQDLLGEIISLAKTEALQLPLLLYGHSMGGNLVLNYGLRTGNIDGIIASSPYLRLAFEPPKWKMGLGRFLLGILPGITLPTGLDPNAISQQATEVAAYNNDPLIHDKVSPMFSFPIMEAGEWAINEAQNLKTPTLLIHGTADALIDYKATEAFHANCNASTLHLIDKGYHELHHDLNRVQFLKLIGDWLKTRLS</sequence>
<feature type="domain" description="Serine aminopeptidase S33" evidence="1">
    <location>
        <begin position="23"/>
        <end position="255"/>
    </location>
</feature>
<dbReference type="Gene3D" id="3.40.50.1820">
    <property type="entry name" value="alpha/beta hydrolase"/>
    <property type="match status" value="1"/>
</dbReference>
<evidence type="ECO:0000313" key="2">
    <source>
        <dbReference type="EMBL" id="PCE64053.1"/>
    </source>
</evidence>
<dbReference type="SUPFAM" id="SSF53474">
    <property type="entry name" value="alpha/beta-Hydrolases"/>
    <property type="match status" value="1"/>
</dbReference>
<evidence type="ECO:0000259" key="1">
    <source>
        <dbReference type="Pfam" id="PF12146"/>
    </source>
</evidence>
<dbReference type="InterPro" id="IPR000073">
    <property type="entry name" value="AB_hydrolase_1"/>
</dbReference>
<evidence type="ECO:0000313" key="3">
    <source>
        <dbReference type="Proteomes" id="UP000219559"/>
    </source>
</evidence>
<organism evidence="2 3">
    <name type="scientific">Sediminicola luteus</name>
    <dbReference type="NCBI Taxonomy" id="319238"/>
    <lineage>
        <taxon>Bacteria</taxon>
        <taxon>Pseudomonadati</taxon>
        <taxon>Bacteroidota</taxon>
        <taxon>Flavobacteriia</taxon>
        <taxon>Flavobacteriales</taxon>
        <taxon>Flavobacteriaceae</taxon>
        <taxon>Sediminicola</taxon>
    </lineage>
</organism>
<keyword evidence="3" id="KW-1185">Reference proteome</keyword>
<dbReference type="OrthoDB" id="9780932at2"/>
<protein>
    <submittedName>
        <fullName evidence="2">Alpha/beta hydrolase</fullName>
    </submittedName>
</protein>
<keyword evidence="2" id="KW-0378">Hydrolase</keyword>
<dbReference type="GO" id="GO:0016787">
    <property type="term" value="F:hydrolase activity"/>
    <property type="evidence" value="ECO:0007669"/>
    <property type="project" value="UniProtKB-KW"/>
</dbReference>
<dbReference type="PANTHER" id="PTHR11614">
    <property type="entry name" value="PHOSPHOLIPASE-RELATED"/>
    <property type="match status" value="1"/>
</dbReference>
<name>A0A2A4G6J8_9FLAO</name>
<dbReference type="InterPro" id="IPR029058">
    <property type="entry name" value="AB_hydrolase_fold"/>
</dbReference>
<dbReference type="AlphaFoldDB" id="A0A2A4G6J8"/>
<dbReference type="Proteomes" id="UP000219559">
    <property type="component" value="Unassembled WGS sequence"/>
</dbReference>
<dbReference type="InterPro" id="IPR051044">
    <property type="entry name" value="MAG_DAG_Lipase"/>
</dbReference>
<gene>
    <name evidence="2" type="ORF">B7P33_12485</name>
</gene>
<dbReference type="EMBL" id="NBWU01000004">
    <property type="protein sequence ID" value="PCE64053.1"/>
    <property type="molecule type" value="Genomic_DNA"/>
</dbReference>
<dbReference type="Pfam" id="PF12146">
    <property type="entry name" value="Hydrolase_4"/>
    <property type="match status" value="1"/>
</dbReference>
<accession>A0A2A4G6J8</accession>
<comment type="caution">
    <text evidence="2">The sequence shown here is derived from an EMBL/GenBank/DDBJ whole genome shotgun (WGS) entry which is preliminary data.</text>
</comment>
<reference evidence="2 3" key="1">
    <citation type="submission" date="2017-04" db="EMBL/GenBank/DDBJ databases">
        <title>A new member of the family Flavobacteriaceae isolated from ascidians.</title>
        <authorList>
            <person name="Chen L."/>
        </authorList>
    </citation>
    <scope>NUCLEOTIDE SEQUENCE [LARGE SCALE GENOMIC DNA]</scope>
    <source>
        <strain evidence="2 3">HQA918</strain>
    </source>
</reference>
<dbReference type="InterPro" id="IPR022742">
    <property type="entry name" value="Hydrolase_4"/>
</dbReference>
<dbReference type="PRINTS" id="PR00111">
    <property type="entry name" value="ABHYDROLASE"/>
</dbReference>
<dbReference type="RefSeq" id="WP_097442770.1">
    <property type="nucleotide sequence ID" value="NZ_NBWU01000004.1"/>
</dbReference>